<dbReference type="STRING" id="644295.Metev_0191"/>
<keyword evidence="7 9" id="KW-0378">Hydrolase</keyword>
<dbReference type="Gene3D" id="3.60.15.10">
    <property type="entry name" value="Ribonuclease Z/Hydroxyacylglutathione hydrolase-like"/>
    <property type="match status" value="1"/>
</dbReference>
<evidence type="ECO:0000256" key="7">
    <source>
        <dbReference type="ARBA" id="ARBA00022801"/>
    </source>
</evidence>
<dbReference type="Pfam" id="PF12706">
    <property type="entry name" value="Lactamase_B_2"/>
    <property type="match status" value="1"/>
</dbReference>
<dbReference type="GO" id="GO:0008270">
    <property type="term" value="F:zinc ion binding"/>
    <property type="evidence" value="ECO:0007669"/>
    <property type="project" value="UniProtKB-UniRule"/>
</dbReference>
<dbReference type="KEGG" id="mev:Metev_0191"/>
<dbReference type="InterPro" id="IPR036866">
    <property type="entry name" value="RibonucZ/Hydroxyglut_hydro"/>
</dbReference>
<dbReference type="CDD" id="cd07717">
    <property type="entry name" value="RNaseZ_ZiPD-like_MBL-fold"/>
    <property type="match status" value="1"/>
</dbReference>
<feature type="binding site" evidence="9">
    <location>
        <position position="66"/>
    </location>
    <ligand>
        <name>Zn(2+)</name>
        <dbReference type="ChEBI" id="CHEBI:29105"/>
        <label>2</label>
        <note>catalytic</note>
    </ligand>
</feature>
<feature type="binding site" evidence="9">
    <location>
        <position position="138"/>
    </location>
    <ligand>
        <name>Zn(2+)</name>
        <dbReference type="ChEBI" id="CHEBI:29105"/>
        <label>1</label>
        <note>catalytic</note>
    </ligand>
</feature>
<evidence type="ECO:0000256" key="5">
    <source>
        <dbReference type="ARBA" id="ARBA00022723"/>
    </source>
</evidence>
<dbReference type="NCBIfam" id="TIGR02651">
    <property type="entry name" value="RNase_Z"/>
    <property type="match status" value="1"/>
</dbReference>
<sequence length="304" mass="33502">MLKITFLGTAGSLPTPYRNPPSILIKKDSELLMFDCGEGAQQQMMRARTGMMSLSSIFITHFHADHVLGIPGLLQTMSFQGRTEPLYIYGPEKIDVFIQILTALGYCQLGYEIKTVELKPGDIIEKNGYHIKALKTEHGVKSIGYSLVENKRPGKFDRDKAVSLGVPPGPLFSKLQKGNPVEVDGRTVHPEEVVGEPRPGRTVVYSGDTRPCEDVFNASLEADVLIHDGSLDDSQSEWAAESMHSTASEAAELAKKAGVIKLVLTHISSRYTEDESPLLNDANEIFENVVIADDLMEINIPYKK</sequence>
<feature type="binding site" evidence="9">
    <location>
        <position position="208"/>
    </location>
    <ligand>
        <name>Zn(2+)</name>
        <dbReference type="ChEBI" id="CHEBI:29105"/>
        <label>1</label>
        <note>catalytic</note>
    </ligand>
</feature>
<comment type="function">
    <text evidence="9">Zinc phosphodiesterase, which displays some tRNA 3'-processing endonuclease activity. Probably involved in tRNA maturation, by removing a 3'-trailer from precursor tRNA.</text>
</comment>
<feature type="binding site" evidence="9">
    <location>
        <position position="65"/>
    </location>
    <ligand>
        <name>Zn(2+)</name>
        <dbReference type="ChEBI" id="CHEBI:29105"/>
        <label>2</label>
        <note>catalytic</note>
    </ligand>
</feature>
<keyword evidence="4 9" id="KW-0540">Nuclease</keyword>
<feature type="domain" description="Metallo-beta-lactamase" evidence="10">
    <location>
        <begin position="19"/>
        <end position="266"/>
    </location>
</feature>
<dbReference type="FunFam" id="3.60.15.10:FF:000002">
    <property type="entry name" value="Ribonuclease Z"/>
    <property type="match status" value="1"/>
</dbReference>
<evidence type="ECO:0000256" key="1">
    <source>
        <dbReference type="ARBA" id="ARBA00000402"/>
    </source>
</evidence>
<comment type="subunit">
    <text evidence="2 9">Homodimer.</text>
</comment>
<feature type="binding site" evidence="9">
    <location>
        <position position="208"/>
    </location>
    <ligand>
        <name>Zn(2+)</name>
        <dbReference type="ChEBI" id="CHEBI:29105"/>
        <label>2</label>
        <note>catalytic</note>
    </ligand>
</feature>
<keyword evidence="8 9" id="KW-0862">Zinc</keyword>
<dbReference type="Pfam" id="PF23023">
    <property type="entry name" value="Anti-Pycsar_Apyc1"/>
    <property type="match status" value="1"/>
</dbReference>
<dbReference type="GeneID" id="9345803"/>
<keyword evidence="6 9" id="KW-0255">Endonuclease</keyword>
<evidence type="ECO:0000256" key="4">
    <source>
        <dbReference type="ARBA" id="ARBA00022722"/>
    </source>
</evidence>
<organism evidence="11 12">
    <name type="scientific">Methanohalobium evestigatum (strain ATCC BAA-1072 / DSM 3721 / NBRC 107634 / OCM 161 / Z-7303)</name>
    <dbReference type="NCBI Taxonomy" id="644295"/>
    <lineage>
        <taxon>Archaea</taxon>
        <taxon>Methanobacteriati</taxon>
        <taxon>Methanobacteriota</taxon>
        <taxon>Stenosarchaea group</taxon>
        <taxon>Methanomicrobia</taxon>
        <taxon>Methanosarcinales</taxon>
        <taxon>Methanosarcinaceae</taxon>
        <taxon>Methanohalobium</taxon>
    </lineage>
</organism>
<evidence type="ECO:0000256" key="9">
    <source>
        <dbReference type="HAMAP-Rule" id="MF_01818"/>
    </source>
</evidence>
<gene>
    <name evidence="9" type="primary">rnz</name>
    <name evidence="11" type="ordered locus">Metev_0191</name>
</gene>
<evidence type="ECO:0000256" key="8">
    <source>
        <dbReference type="ARBA" id="ARBA00022833"/>
    </source>
</evidence>
<comment type="catalytic activity">
    <reaction evidence="1 9">
        <text>Endonucleolytic cleavage of RNA, removing extra 3' nucleotides from tRNA precursor, generating 3' termini of tRNAs. A 3'-hydroxy group is left at the tRNA terminus and a 5'-phosphoryl group is left at the trailer molecule.</text>
        <dbReference type="EC" id="3.1.26.11"/>
    </reaction>
</comment>
<proteinExistence type="inferred from homology"/>
<dbReference type="InterPro" id="IPR001279">
    <property type="entry name" value="Metallo-B-lactamas"/>
</dbReference>
<name>D7E699_METEZ</name>
<keyword evidence="5 9" id="KW-0479">Metal-binding</keyword>
<keyword evidence="3 9" id="KW-0819">tRNA processing</keyword>
<evidence type="ECO:0000256" key="6">
    <source>
        <dbReference type="ARBA" id="ARBA00022759"/>
    </source>
</evidence>
<dbReference type="EMBL" id="CP002069">
    <property type="protein sequence ID" value="ADI73121.1"/>
    <property type="molecule type" value="Genomic_DNA"/>
</dbReference>
<feature type="binding site" evidence="9">
    <location>
        <position position="266"/>
    </location>
    <ligand>
        <name>Zn(2+)</name>
        <dbReference type="ChEBI" id="CHEBI:29105"/>
        <label>2</label>
        <note>catalytic</note>
    </ligand>
</feature>
<dbReference type="PANTHER" id="PTHR46018">
    <property type="entry name" value="ZINC PHOSPHODIESTERASE ELAC PROTEIN 1"/>
    <property type="match status" value="1"/>
</dbReference>
<feature type="binding site" evidence="9">
    <location>
        <position position="61"/>
    </location>
    <ligand>
        <name>Zn(2+)</name>
        <dbReference type="ChEBI" id="CHEBI:29105"/>
        <label>1</label>
        <note>catalytic</note>
    </ligand>
</feature>
<dbReference type="HOGENOM" id="CLU_031317_2_1_2"/>
<feature type="binding site" evidence="9">
    <location>
        <position position="63"/>
    </location>
    <ligand>
        <name>Zn(2+)</name>
        <dbReference type="ChEBI" id="CHEBI:29105"/>
        <label>1</label>
        <note>catalytic</note>
    </ligand>
</feature>
<dbReference type="HAMAP" id="MF_01818">
    <property type="entry name" value="RNase_Z_BN"/>
    <property type="match status" value="1"/>
</dbReference>
<dbReference type="AlphaFoldDB" id="D7E699"/>
<evidence type="ECO:0000256" key="3">
    <source>
        <dbReference type="ARBA" id="ARBA00022694"/>
    </source>
</evidence>
<evidence type="ECO:0000259" key="10">
    <source>
        <dbReference type="SMART" id="SM00849"/>
    </source>
</evidence>
<reference evidence="11 12" key="1">
    <citation type="submission" date="2010-06" db="EMBL/GenBank/DDBJ databases">
        <title>Complete sequence chromosome of Methanohalobium evestigatum Z-7303.</title>
        <authorList>
            <consortium name="US DOE Joint Genome Institute"/>
            <person name="Lucas S."/>
            <person name="Copeland A."/>
            <person name="Lapidus A."/>
            <person name="Cheng J.-F."/>
            <person name="Bruce D."/>
            <person name="Goodwin L."/>
            <person name="Pitluck S."/>
            <person name="Saunders E."/>
            <person name="Detter J.C."/>
            <person name="Han C."/>
            <person name="Tapia R."/>
            <person name="Land M."/>
            <person name="Hauser L."/>
            <person name="Kyrpides N."/>
            <person name="Mikhailova N."/>
            <person name="Sieprawska-Lupa M."/>
            <person name="Whitman W.B."/>
            <person name="Anderson I."/>
            <person name="Woyke T."/>
        </authorList>
    </citation>
    <scope>NUCLEOTIDE SEQUENCE [LARGE SCALE GENOMIC DNA]</scope>
    <source>
        <strain evidence="12">ATCC BAA-1072 / DSM 3721 / NBRC 107634 / OCM 161 / Z-7303</strain>
    </source>
</reference>
<dbReference type="PANTHER" id="PTHR46018:SF2">
    <property type="entry name" value="ZINC PHOSPHODIESTERASE ELAC PROTEIN 1"/>
    <property type="match status" value="1"/>
</dbReference>
<dbReference type="InterPro" id="IPR013471">
    <property type="entry name" value="RNase_Z/BN"/>
</dbReference>
<dbReference type="EC" id="3.1.26.11" evidence="9"/>
<dbReference type="GO" id="GO:0042802">
    <property type="term" value="F:identical protein binding"/>
    <property type="evidence" value="ECO:0007669"/>
    <property type="project" value="UniProtKB-ARBA"/>
</dbReference>
<dbReference type="SMART" id="SM00849">
    <property type="entry name" value="Lactamase_B"/>
    <property type="match status" value="1"/>
</dbReference>
<comment type="cofactor">
    <cofactor evidence="9">
        <name>Zn(2+)</name>
        <dbReference type="ChEBI" id="CHEBI:29105"/>
    </cofactor>
    <text evidence="9">Binds 2 Zn(2+) ions.</text>
</comment>
<dbReference type="SUPFAM" id="SSF56281">
    <property type="entry name" value="Metallo-hydrolase/oxidoreductase"/>
    <property type="match status" value="1"/>
</dbReference>
<dbReference type="GO" id="GO:0042781">
    <property type="term" value="F:3'-tRNA processing endoribonuclease activity"/>
    <property type="evidence" value="ECO:0007669"/>
    <property type="project" value="UniProtKB-UniRule"/>
</dbReference>
<dbReference type="OrthoDB" id="85118at2157"/>
<comment type="similarity">
    <text evidence="9">Belongs to the RNase Z family.</text>
</comment>
<evidence type="ECO:0000256" key="2">
    <source>
        <dbReference type="ARBA" id="ARBA00011738"/>
    </source>
</evidence>
<evidence type="ECO:0000313" key="11">
    <source>
        <dbReference type="EMBL" id="ADI73121.1"/>
    </source>
</evidence>
<feature type="active site" description="Proton acceptor" evidence="9">
    <location>
        <position position="65"/>
    </location>
</feature>
<dbReference type="Proteomes" id="UP000000391">
    <property type="component" value="Chromosome"/>
</dbReference>
<evidence type="ECO:0000313" key="12">
    <source>
        <dbReference type="Proteomes" id="UP000000391"/>
    </source>
</evidence>
<dbReference type="RefSeq" id="WP_013193689.1">
    <property type="nucleotide sequence ID" value="NC_014253.1"/>
</dbReference>
<keyword evidence="12" id="KW-1185">Reference proteome</keyword>
<dbReference type="NCBIfam" id="NF000801">
    <property type="entry name" value="PRK00055.1-3"/>
    <property type="match status" value="1"/>
</dbReference>
<accession>D7E699</accession>
<protein>
    <recommendedName>
        <fullName evidence="9">Ribonuclease Z</fullName>
        <shortName evidence="9">RNase Z</shortName>
        <ecNumber evidence="9">3.1.26.11</ecNumber>
    </recommendedName>
    <alternativeName>
        <fullName evidence="9">tRNA 3 endonuclease</fullName>
    </alternativeName>
    <alternativeName>
        <fullName evidence="9">tRNase Z</fullName>
    </alternativeName>
</protein>